<keyword evidence="2" id="KW-1185">Reference proteome</keyword>
<dbReference type="InterPro" id="IPR009562">
    <property type="entry name" value="DUF1178"/>
</dbReference>
<reference evidence="1 2" key="1">
    <citation type="submission" date="2020-07" db="EMBL/GenBank/DDBJ databases">
        <title>Stappia sp., F7233, whole genome shotgun sequencing project.</title>
        <authorList>
            <person name="Jiang S."/>
            <person name="Liu Z.W."/>
            <person name="Du Z.J."/>
        </authorList>
    </citation>
    <scope>NUCLEOTIDE SEQUENCE [LARGE SCALE GENOMIC DNA]</scope>
    <source>
        <strain evidence="1 2">F7233</strain>
    </source>
</reference>
<accession>A0A839AHV3</accession>
<dbReference type="Proteomes" id="UP000541109">
    <property type="component" value="Unassembled WGS sequence"/>
</dbReference>
<name>A0A839AHV3_9HYPH</name>
<proteinExistence type="predicted"/>
<dbReference type="PIRSF" id="PIRSF032131">
    <property type="entry name" value="UCP032131"/>
    <property type="match status" value="1"/>
</dbReference>
<dbReference type="EMBL" id="JACFXV010000063">
    <property type="protein sequence ID" value="MBA5778715.1"/>
    <property type="molecule type" value="Genomic_DNA"/>
</dbReference>
<protein>
    <submittedName>
        <fullName evidence="1">DUF1178 family protein</fullName>
    </submittedName>
</protein>
<sequence length="159" mass="17121">MIRFSLACAHGHAFDGWFRSSDDFESQKARQFLSCPACGSHEVGKALMAPNVSTSRKRSVAVAEAVAASSTGKPAEAAETMAAGPSQAELIEKLREIKRELVAKSDYVGEAFAEEARKIHYGEVESRGIYGEASPDSVRELVDEGIAVVPLPVLPEERN</sequence>
<evidence type="ECO:0000313" key="2">
    <source>
        <dbReference type="Proteomes" id="UP000541109"/>
    </source>
</evidence>
<comment type="caution">
    <text evidence="1">The sequence shown here is derived from an EMBL/GenBank/DDBJ whole genome shotgun (WGS) entry which is preliminary data.</text>
</comment>
<dbReference type="RefSeq" id="WP_182167245.1">
    <property type="nucleotide sequence ID" value="NZ_JACFXV010000063.1"/>
</dbReference>
<dbReference type="Pfam" id="PF06676">
    <property type="entry name" value="DUF1178"/>
    <property type="match status" value="1"/>
</dbReference>
<dbReference type="AlphaFoldDB" id="A0A839AHV3"/>
<evidence type="ECO:0000313" key="1">
    <source>
        <dbReference type="EMBL" id="MBA5778715.1"/>
    </source>
</evidence>
<gene>
    <name evidence="1" type="ORF">H2509_16415</name>
</gene>
<organism evidence="1 2">
    <name type="scientific">Stappia albiluteola</name>
    <dbReference type="NCBI Taxonomy" id="2758565"/>
    <lineage>
        <taxon>Bacteria</taxon>
        <taxon>Pseudomonadati</taxon>
        <taxon>Pseudomonadota</taxon>
        <taxon>Alphaproteobacteria</taxon>
        <taxon>Hyphomicrobiales</taxon>
        <taxon>Stappiaceae</taxon>
        <taxon>Stappia</taxon>
    </lineage>
</organism>